<proteinExistence type="predicted"/>
<evidence type="ECO:0000313" key="3">
    <source>
        <dbReference type="EMBL" id="RXG88223.1"/>
    </source>
</evidence>
<comment type="caution">
    <text evidence="3">The sequence shown here is derived from an EMBL/GenBank/DDBJ whole genome shotgun (WGS) entry which is preliminary data.</text>
</comment>
<name>A0A4Q0QDS5_9BRAD</name>
<evidence type="ECO:0000256" key="1">
    <source>
        <dbReference type="SAM" id="MobiDB-lite"/>
    </source>
</evidence>
<reference evidence="3 4" key="1">
    <citation type="submission" date="2018-11" db="EMBL/GenBank/DDBJ databases">
        <title>Bradyrhizobium sp. nov., isolated from effective nodules of peanut in China.</title>
        <authorList>
            <person name="Li Y."/>
        </authorList>
    </citation>
    <scope>NUCLEOTIDE SEQUENCE [LARGE SCALE GENOMIC DNA]</scope>
    <source>
        <strain evidence="3 4">CCBAU 51770</strain>
    </source>
</reference>
<gene>
    <name evidence="3" type="ORF">EAS61_29800</name>
</gene>
<accession>A0A4Q0QDS5</accession>
<feature type="chain" id="PRO_5020416197" evidence="2">
    <location>
        <begin position="24"/>
        <end position="68"/>
    </location>
</feature>
<dbReference type="EMBL" id="RKMK01000037">
    <property type="protein sequence ID" value="RXG88223.1"/>
    <property type="molecule type" value="Genomic_DNA"/>
</dbReference>
<sequence length="68" mass="7332">MRRIVLSAFATVLIAASAAQAFAAQSQHHPRKSAHATTTEQFRSARSAVARQPQPSWPYSGWSAPAGR</sequence>
<evidence type="ECO:0000313" key="4">
    <source>
        <dbReference type="Proteomes" id="UP000290174"/>
    </source>
</evidence>
<dbReference type="AlphaFoldDB" id="A0A4Q0QDS5"/>
<feature type="compositionally biased region" description="Polar residues" evidence="1">
    <location>
        <begin position="35"/>
        <end position="44"/>
    </location>
</feature>
<feature type="region of interest" description="Disordered" evidence="1">
    <location>
        <begin position="25"/>
        <end position="68"/>
    </location>
</feature>
<evidence type="ECO:0000256" key="2">
    <source>
        <dbReference type="SAM" id="SignalP"/>
    </source>
</evidence>
<dbReference type="Proteomes" id="UP000290174">
    <property type="component" value="Unassembled WGS sequence"/>
</dbReference>
<protein>
    <submittedName>
        <fullName evidence="3">Uncharacterized protein</fullName>
    </submittedName>
</protein>
<feature type="signal peptide" evidence="2">
    <location>
        <begin position="1"/>
        <end position="23"/>
    </location>
</feature>
<organism evidence="3 4">
    <name type="scientific">Bradyrhizobium zhanjiangense</name>
    <dbReference type="NCBI Taxonomy" id="1325107"/>
    <lineage>
        <taxon>Bacteria</taxon>
        <taxon>Pseudomonadati</taxon>
        <taxon>Pseudomonadota</taxon>
        <taxon>Alphaproteobacteria</taxon>
        <taxon>Hyphomicrobiales</taxon>
        <taxon>Nitrobacteraceae</taxon>
        <taxon>Bradyrhizobium</taxon>
    </lineage>
</organism>
<keyword evidence="2" id="KW-0732">Signal</keyword>